<gene>
    <name evidence="1" type="ORF">GCM10007380_09300</name>
</gene>
<protein>
    <submittedName>
        <fullName evidence="1">Uncharacterized protein</fullName>
    </submittedName>
</protein>
<name>A0A8J3AJR3_9BACI</name>
<proteinExistence type="predicted"/>
<dbReference type="RefSeq" id="WP_087999164.1">
    <property type="nucleotide sequence ID" value="NZ_BMHB01000001.1"/>
</dbReference>
<dbReference type="Proteomes" id="UP000626244">
    <property type="component" value="Unassembled WGS sequence"/>
</dbReference>
<accession>A0A8J3AJR3</accession>
<comment type="caution">
    <text evidence="1">The sequence shown here is derived from an EMBL/GenBank/DDBJ whole genome shotgun (WGS) entry which is preliminary data.</text>
</comment>
<evidence type="ECO:0000313" key="2">
    <source>
        <dbReference type="Proteomes" id="UP000626244"/>
    </source>
</evidence>
<dbReference type="EMBL" id="BMHB01000001">
    <property type="protein sequence ID" value="GGI11729.1"/>
    <property type="molecule type" value="Genomic_DNA"/>
</dbReference>
<organism evidence="1 2">
    <name type="scientific">Gottfriedia solisilvae</name>
    <dbReference type="NCBI Taxonomy" id="1516104"/>
    <lineage>
        <taxon>Bacteria</taxon>
        <taxon>Bacillati</taxon>
        <taxon>Bacillota</taxon>
        <taxon>Bacilli</taxon>
        <taxon>Bacillales</taxon>
        <taxon>Bacillaceae</taxon>
        <taxon>Gottfriedia</taxon>
    </lineage>
</organism>
<reference evidence="2" key="1">
    <citation type="journal article" date="2019" name="Int. J. Syst. Evol. Microbiol.">
        <title>The Global Catalogue of Microorganisms (GCM) 10K type strain sequencing project: providing services to taxonomists for standard genome sequencing and annotation.</title>
        <authorList>
            <consortium name="The Broad Institute Genomics Platform"/>
            <consortium name="The Broad Institute Genome Sequencing Center for Infectious Disease"/>
            <person name="Wu L."/>
            <person name="Ma J."/>
        </authorList>
    </citation>
    <scope>NUCLEOTIDE SEQUENCE [LARGE SCALE GENOMIC DNA]</scope>
    <source>
        <strain evidence="2">CGMCC 1.14993</strain>
    </source>
</reference>
<keyword evidence="2" id="KW-1185">Reference proteome</keyword>
<dbReference type="AlphaFoldDB" id="A0A8J3AJR3"/>
<evidence type="ECO:0000313" key="1">
    <source>
        <dbReference type="EMBL" id="GGI11729.1"/>
    </source>
</evidence>
<sequence length="258" mass="30156">MKKIVLFLLFLSLTIGLFFLFKNKPLHEGSYIRYDQKHDKIEYLHIKNVKPFNGEMKIIYLDRSDFSIKEDQYALKTSPQADNFKNVSIRQAEAKLTKFKVTLEKKMVNIGVSRVKEVLKQPFFDKPVVLPPNHRFEGKLGATKFVYVTLFGRDDIYNYFYVDLTKTANKDYENDVTSKYNPSILMTSDTAEQIIKLADDYYYKSDGTYNPNLFYNVEDENDGMYTVSVYDLSDDTSPPIYTYLVDLKNKTVELKKDS</sequence>